<feature type="transmembrane region" description="Helical" evidence="1">
    <location>
        <begin position="34"/>
        <end position="51"/>
    </location>
</feature>
<dbReference type="AlphaFoldDB" id="A0A1F6DHG0"/>
<sequence>MVRIALSLLIFLPAIALAAPRTFSELSETAITLLNGGIGVTIILGLVIYFYGIASGIGKLRGGGMEELRPRIVWGLIAIFVMVSVWGIVGLVRNTLFGGGGGQNFDGGGALQGSGCEGAQCALE</sequence>
<comment type="caution">
    <text evidence="3">The sequence shown here is derived from an EMBL/GenBank/DDBJ whole genome shotgun (WGS) entry which is preliminary data.</text>
</comment>
<organism evidence="3 4">
    <name type="scientific">Candidatus Kaiserbacteria bacterium RIFCSPHIGHO2_01_FULL_56_24</name>
    <dbReference type="NCBI Taxonomy" id="1798487"/>
    <lineage>
        <taxon>Bacteria</taxon>
        <taxon>Candidatus Kaiseribacteriota</taxon>
    </lineage>
</organism>
<feature type="signal peptide" evidence="2">
    <location>
        <begin position="1"/>
        <end position="18"/>
    </location>
</feature>
<proteinExistence type="predicted"/>
<evidence type="ECO:0000313" key="3">
    <source>
        <dbReference type="EMBL" id="OGG60816.1"/>
    </source>
</evidence>
<gene>
    <name evidence="3" type="ORF">A2765_01770</name>
</gene>
<evidence type="ECO:0000313" key="4">
    <source>
        <dbReference type="Proteomes" id="UP000176377"/>
    </source>
</evidence>
<name>A0A1F6DHG0_9BACT</name>
<evidence type="ECO:0008006" key="5">
    <source>
        <dbReference type="Google" id="ProtNLM"/>
    </source>
</evidence>
<evidence type="ECO:0000256" key="1">
    <source>
        <dbReference type="SAM" id="Phobius"/>
    </source>
</evidence>
<feature type="transmembrane region" description="Helical" evidence="1">
    <location>
        <begin position="72"/>
        <end position="92"/>
    </location>
</feature>
<protein>
    <recommendedName>
        <fullName evidence="5">TrbC/VirB2 family protein</fullName>
    </recommendedName>
</protein>
<feature type="chain" id="PRO_5009523854" description="TrbC/VirB2 family protein" evidence="2">
    <location>
        <begin position="19"/>
        <end position="124"/>
    </location>
</feature>
<dbReference type="EMBL" id="MFLA01000001">
    <property type="protein sequence ID" value="OGG60816.1"/>
    <property type="molecule type" value="Genomic_DNA"/>
</dbReference>
<accession>A0A1F6DHG0</accession>
<keyword evidence="2" id="KW-0732">Signal</keyword>
<keyword evidence="1" id="KW-0472">Membrane</keyword>
<keyword evidence="1" id="KW-1133">Transmembrane helix</keyword>
<keyword evidence="1" id="KW-0812">Transmembrane</keyword>
<dbReference type="Proteomes" id="UP000176377">
    <property type="component" value="Unassembled WGS sequence"/>
</dbReference>
<evidence type="ECO:0000256" key="2">
    <source>
        <dbReference type="SAM" id="SignalP"/>
    </source>
</evidence>
<reference evidence="3 4" key="1">
    <citation type="journal article" date="2016" name="Nat. Commun.">
        <title>Thousands of microbial genomes shed light on interconnected biogeochemical processes in an aquifer system.</title>
        <authorList>
            <person name="Anantharaman K."/>
            <person name="Brown C.T."/>
            <person name="Hug L.A."/>
            <person name="Sharon I."/>
            <person name="Castelle C.J."/>
            <person name="Probst A.J."/>
            <person name="Thomas B.C."/>
            <person name="Singh A."/>
            <person name="Wilkins M.J."/>
            <person name="Karaoz U."/>
            <person name="Brodie E.L."/>
            <person name="Williams K.H."/>
            <person name="Hubbard S.S."/>
            <person name="Banfield J.F."/>
        </authorList>
    </citation>
    <scope>NUCLEOTIDE SEQUENCE [LARGE SCALE GENOMIC DNA]</scope>
</reference>